<proteinExistence type="predicted"/>
<dbReference type="EMBL" id="HBUF01089212">
    <property type="protein sequence ID" value="CAG6635218.1"/>
    <property type="molecule type" value="Transcribed_RNA"/>
</dbReference>
<evidence type="ECO:0000256" key="2">
    <source>
        <dbReference type="SAM" id="SignalP"/>
    </source>
</evidence>
<dbReference type="EMBL" id="HBUF01089214">
    <property type="protein sequence ID" value="CAG6635228.1"/>
    <property type="molecule type" value="Transcribed_RNA"/>
</dbReference>
<feature type="compositionally biased region" description="Basic and acidic residues" evidence="1">
    <location>
        <begin position="407"/>
        <end position="432"/>
    </location>
</feature>
<feature type="compositionally biased region" description="Basic and acidic residues" evidence="1">
    <location>
        <begin position="1325"/>
        <end position="1346"/>
    </location>
</feature>
<feature type="compositionally biased region" description="Basic and acidic residues" evidence="1">
    <location>
        <begin position="706"/>
        <end position="722"/>
    </location>
</feature>
<feature type="region of interest" description="Disordered" evidence="1">
    <location>
        <begin position="591"/>
        <end position="654"/>
    </location>
</feature>
<organism evidence="3">
    <name type="scientific">Cacopsylla melanoneura</name>
    <dbReference type="NCBI Taxonomy" id="428564"/>
    <lineage>
        <taxon>Eukaryota</taxon>
        <taxon>Metazoa</taxon>
        <taxon>Ecdysozoa</taxon>
        <taxon>Arthropoda</taxon>
        <taxon>Hexapoda</taxon>
        <taxon>Insecta</taxon>
        <taxon>Pterygota</taxon>
        <taxon>Neoptera</taxon>
        <taxon>Paraneoptera</taxon>
        <taxon>Hemiptera</taxon>
        <taxon>Sternorrhyncha</taxon>
        <taxon>Psylloidea</taxon>
        <taxon>Psyllidae</taxon>
        <taxon>Psyllinae</taxon>
        <taxon>Cacopsylla</taxon>
    </lineage>
</organism>
<reference evidence="3" key="1">
    <citation type="submission" date="2021-05" db="EMBL/GenBank/DDBJ databases">
        <authorList>
            <person name="Alioto T."/>
            <person name="Alioto T."/>
            <person name="Gomez Garrido J."/>
        </authorList>
    </citation>
    <scope>NUCLEOTIDE SEQUENCE</scope>
</reference>
<feature type="signal peptide" evidence="2">
    <location>
        <begin position="1"/>
        <end position="23"/>
    </location>
</feature>
<feature type="region of interest" description="Disordered" evidence="1">
    <location>
        <begin position="686"/>
        <end position="854"/>
    </location>
</feature>
<protein>
    <submittedName>
        <fullName evidence="3">Uncharacterized protein</fullName>
    </submittedName>
</protein>
<name>A0A8D8QNF1_9HEMI</name>
<evidence type="ECO:0000256" key="1">
    <source>
        <dbReference type="SAM" id="MobiDB-lite"/>
    </source>
</evidence>
<feature type="compositionally biased region" description="Basic residues" evidence="1">
    <location>
        <begin position="615"/>
        <end position="628"/>
    </location>
</feature>
<feature type="region of interest" description="Disordered" evidence="1">
    <location>
        <begin position="1311"/>
        <end position="1346"/>
    </location>
</feature>
<keyword evidence="2" id="KW-0732">Signal</keyword>
<feature type="compositionally biased region" description="Basic residues" evidence="1">
    <location>
        <begin position="781"/>
        <end position="790"/>
    </location>
</feature>
<feature type="compositionally biased region" description="Low complexity" evidence="1">
    <location>
        <begin position="1107"/>
        <end position="1145"/>
    </location>
</feature>
<feature type="chain" id="PRO_5035638633" evidence="2">
    <location>
        <begin position="24"/>
        <end position="1505"/>
    </location>
</feature>
<sequence length="1505" mass="176976">MHMIIPLSAAGLTLLLCILPAECAFNWDHLGGPPPESNEPIAYQTVPTKEPTPRYLRRIKEFLKRNRPRHAVEMLFPDNATALAEQHKEIRANMTKDPTWALRKLEELQREKGTSVCLIPDEMKNFTFPDMGVGTYDESKTDEKFNDYLDKCHLETDFEKLKAKYDPHDVWYNKSINWGEPTYDDEEFDKFVQKRIGRLLLGLYGILHPVYDSEDKRGIVRTEHTQSGISGIIPNKTVQFKSKVTDIVNTIDAITRDILNAFRNPKLQSKLGGDTNKLYKHYFLHNVLVETKTLKKLHLIPASFARLIKLIVKQFKHLNLTEIENVLENLAKNYESVFEVLNLLLANQREHQTPNENHMATSVEALFQNVLNPLVSSDTKDEVNVGTLEHLLKPIVEAYDHSVEINVKQDNKKGDTAQDNKLEDSLKERQEDPSEEELTTKISHVNQINNIINIYINNPSKHHKRRRSIVMETTTYLPPWDPKKESFPKLKVPGFSDEEPFNPLSFSFYGKRREAWEQYMKKKLGKPNNNSQSSFIFETWEYENPNKTRRSHAARLQNIAKIKEQGQIKKEMRKGNKTYEAQWAARREANMARQMNQTKQKQHGQHNKNAEKDKNSHKHHHKEHRHKVETKTSGDISELSQEDRKDAKKPEDKETTTVFNIQGITNLEEWFEEAEKYYTNVFEEEQKNNNKKQTKVTKTENTMTTRGKESRSKESIDSSYERYKKRKERRRKHKMSKRRYFSSEDRSKSSSCEHCNKRRRRKHRRYSSGESDYTESESSRRNKRRRRKHRYSSDSSDGSIRRRYHSSESKDDSISLSKANKKHKNKRSNEQITTPSTTTTARKSTTTKRKSTKKLDDAVDALDEPSAIISDVPSQELTSWHYWKDWSLFYFMHNISDFNFTTVNKWKTTWPWTTRKVRITKWRHPNVSWPPMSDSDSRSSQDSYEWGSGQSWIQNQKRELKSVEHFMRDNLFSEVNEGMDQLDKMDIHYSGNSADQDLELSENEDKMADVSARYREEYKRFKAEERERELEYQKWSLSGGNYSTTTEIPWEIKVTKNFTNLRSFRKGGHDIVFDISGLTLDPMSLEQIEKNLDADYLWKYGKNRTKTTTLPTTTPTTQPTTSTTTTTTSTPIATSTSNTPSTTVTDAPQEDDQKTPWFEEGKSMINSQFDQMTSIDREQHLKEFENNLDKYEPVGHHMFDNQDQPLRKRRNVEGNANLKKQPERNDNMKKETLIKQVLKNGMSLDDFYVQNKKEKMHFLHEVPQLSAAQIRHKELLLQSELNKCLQDNPKQNQQKNERVRSNIKIARRFKRGIGKRPKRAAPAEPAKKEEKKLDMKDFNQGKEPDHPIFILTNEDLENGKYKSYNATFINDKIHEYMDDMIDDLKINHDTSEEEKHANSIYYRKYLEKRTTEFFQRLREVLEGDNKRAIQDFTYPPNYDFDSVSVRDPKKEPYLAQLKEEYRKEHTKSFEELERDIALAKQGKFCTRQLRKEAEEHVRNLPDDEF</sequence>
<feature type="compositionally biased region" description="Basic residues" evidence="1">
    <location>
        <begin position="756"/>
        <end position="766"/>
    </location>
</feature>
<feature type="region of interest" description="Disordered" evidence="1">
    <location>
        <begin position="407"/>
        <end position="438"/>
    </location>
</feature>
<accession>A0A8D8QNF1</accession>
<feature type="compositionally biased region" description="Low complexity" evidence="1">
    <location>
        <begin position="833"/>
        <end position="844"/>
    </location>
</feature>
<feature type="compositionally biased region" description="Basic and acidic residues" evidence="1">
    <location>
        <begin position="641"/>
        <end position="654"/>
    </location>
</feature>
<evidence type="ECO:0000313" key="3">
    <source>
        <dbReference type="EMBL" id="CAG6635228.1"/>
    </source>
</evidence>
<feature type="compositionally biased region" description="Basic residues" evidence="1">
    <location>
        <begin position="723"/>
        <end position="740"/>
    </location>
</feature>
<dbReference type="EMBL" id="HBUF01089215">
    <property type="protein sequence ID" value="CAG6635233.1"/>
    <property type="molecule type" value="Transcribed_RNA"/>
</dbReference>
<feature type="region of interest" description="Disordered" evidence="1">
    <location>
        <begin position="1107"/>
        <end position="1154"/>
    </location>
</feature>
<dbReference type="EMBL" id="HBUF01089213">
    <property type="protein sequence ID" value="CAG6635223.1"/>
    <property type="molecule type" value="Transcribed_RNA"/>
</dbReference>